<dbReference type="GO" id="GO:0015293">
    <property type="term" value="F:symporter activity"/>
    <property type="evidence" value="ECO:0007669"/>
    <property type="project" value="UniProtKB-KW"/>
</dbReference>
<feature type="non-terminal residue" evidence="15">
    <location>
        <position position="148"/>
    </location>
</feature>
<evidence type="ECO:0000256" key="12">
    <source>
        <dbReference type="ARBA" id="ARBA00033708"/>
    </source>
</evidence>
<dbReference type="InterPro" id="IPR038377">
    <property type="entry name" value="Na/Glc_symporter_sf"/>
</dbReference>
<keyword evidence="9" id="KW-0406">Ion transport</keyword>
<evidence type="ECO:0000256" key="10">
    <source>
        <dbReference type="ARBA" id="ARBA00023136"/>
    </source>
</evidence>
<comment type="similarity">
    <text evidence="2 13">Belongs to the sodium:solute symporter (SSF) (TC 2.A.21) family.</text>
</comment>
<evidence type="ECO:0000256" key="8">
    <source>
        <dbReference type="ARBA" id="ARBA00023053"/>
    </source>
</evidence>
<dbReference type="GO" id="GO:0006814">
    <property type="term" value="P:sodium ion transport"/>
    <property type="evidence" value="ECO:0007669"/>
    <property type="project" value="UniProtKB-KW"/>
</dbReference>
<dbReference type="Proteomes" id="UP000214596">
    <property type="component" value="Unassembled WGS sequence"/>
</dbReference>
<evidence type="ECO:0000256" key="14">
    <source>
        <dbReference type="SAM" id="Phobius"/>
    </source>
</evidence>
<dbReference type="Pfam" id="PF00474">
    <property type="entry name" value="SSF"/>
    <property type="match status" value="1"/>
</dbReference>
<keyword evidence="7 14" id="KW-1133">Transmembrane helix</keyword>
<feature type="transmembrane region" description="Helical" evidence="14">
    <location>
        <begin position="32"/>
        <end position="52"/>
    </location>
</feature>
<dbReference type="EMBL" id="NIXT01001191">
    <property type="protein sequence ID" value="OXE31474.1"/>
    <property type="molecule type" value="Genomic_DNA"/>
</dbReference>
<evidence type="ECO:0000256" key="6">
    <source>
        <dbReference type="ARBA" id="ARBA00022847"/>
    </source>
</evidence>
<evidence type="ECO:0000256" key="7">
    <source>
        <dbReference type="ARBA" id="ARBA00022989"/>
    </source>
</evidence>
<organism evidence="15 16">
    <name type="scientific">Vibrio parahaemolyticus</name>
    <dbReference type="NCBI Taxonomy" id="670"/>
    <lineage>
        <taxon>Bacteria</taxon>
        <taxon>Pseudomonadati</taxon>
        <taxon>Pseudomonadota</taxon>
        <taxon>Gammaproteobacteria</taxon>
        <taxon>Vibrionales</taxon>
        <taxon>Vibrionaceae</taxon>
        <taxon>Vibrio</taxon>
    </lineage>
</organism>
<name>A0A227JAU4_VIBPH</name>
<gene>
    <name evidence="15" type="ORF">CA163_17880</name>
</gene>
<comment type="subcellular location">
    <subcellularLocation>
        <location evidence="1">Cell membrane</location>
        <topology evidence="1">Multi-pass membrane protein</topology>
    </subcellularLocation>
</comment>
<dbReference type="GO" id="GO:0005886">
    <property type="term" value="C:plasma membrane"/>
    <property type="evidence" value="ECO:0007669"/>
    <property type="project" value="UniProtKB-SubCell"/>
</dbReference>
<keyword evidence="11" id="KW-0739">Sodium transport</keyword>
<dbReference type="PANTHER" id="PTHR48086:SF3">
    <property type="entry name" value="SODIUM_PROLINE SYMPORTER"/>
    <property type="match status" value="1"/>
</dbReference>
<evidence type="ECO:0000256" key="13">
    <source>
        <dbReference type="RuleBase" id="RU362091"/>
    </source>
</evidence>
<feature type="transmembrane region" description="Helical" evidence="14">
    <location>
        <begin position="115"/>
        <end position="135"/>
    </location>
</feature>
<proteinExistence type="inferred from homology"/>
<evidence type="ECO:0000256" key="3">
    <source>
        <dbReference type="ARBA" id="ARBA00022448"/>
    </source>
</evidence>
<evidence type="ECO:0000256" key="2">
    <source>
        <dbReference type="ARBA" id="ARBA00006434"/>
    </source>
</evidence>
<keyword evidence="5 14" id="KW-0812">Transmembrane</keyword>
<keyword evidence="8" id="KW-0915">Sodium</keyword>
<comment type="caution">
    <text evidence="15">The sequence shown here is derived from an EMBL/GenBank/DDBJ whole genome shotgun (WGS) entry which is preliminary data.</text>
</comment>
<dbReference type="Gene3D" id="1.20.1730.10">
    <property type="entry name" value="Sodium/glucose cotransporter"/>
    <property type="match status" value="1"/>
</dbReference>
<keyword evidence="10 14" id="KW-0472">Membrane</keyword>
<reference evidence="15 16" key="1">
    <citation type="journal article" date="2017" name="Appl. Environ. Microbiol.">
        <title>Parallel evolution of two clades of a major Atlantic endemic Vibrio parahaemolyticus pathogen lineage by independent acquisition of related pathogenicity islands.</title>
        <authorList>
            <person name="Xu F."/>
            <person name="Gonzalez-Escalona N."/>
            <person name="Drees K.P."/>
            <person name="Sebra R.P."/>
            <person name="Cooper V.S."/>
            <person name="Jones S.H."/>
            <person name="Whistler C.A."/>
        </authorList>
    </citation>
    <scope>NUCLEOTIDE SEQUENCE [LARGE SCALE GENOMIC DNA]</scope>
    <source>
        <strain evidence="15 16">MAVP-3</strain>
    </source>
</reference>
<dbReference type="InterPro" id="IPR050277">
    <property type="entry name" value="Sodium:Solute_Symporter"/>
</dbReference>
<dbReference type="PROSITE" id="PS50283">
    <property type="entry name" value="NA_SOLUT_SYMP_3"/>
    <property type="match status" value="1"/>
</dbReference>
<evidence type="ECO:0000256" key="4">
    <source>
        <dbReference type="ARBA" id="ARBA00022475"/>
    </source>
</evidence>
<dbReference type="PANTHER" id="PTHR48086">
    <property type="entry name" value="SODIUM/PROLINE SYMPORTER-RELATED"/>
    <property type="match status" value="1"/>
</dbReference>
<keyword evidence="4" id="KW-1003">Cell membrane</keyword>
<feature type="transmembrane region" description="Helical" evidence="14">
    <location>
        <begin position="79"/>
        <end position="103"/>
    </location>
</feature>
<comment type="catalytic activity">
    <reaction evidence="12">
        <text>L-proline(in) + Na(+)(in) = L-proline(out) + Na(+)(out)</text>
        <dbReference type="Rhea" id="RHEA:28967"/>
        <dbReference type="ChEBI" id="CHEBI:29101"/>
        <dbReference type="ChEBI" id="CHEBI:60039"/>
    </reaction>
</comment>
<keyword evidence="3" id="KW-0813">Transport</keyword>
<evidence type="ECO:0000256" key="9">
    <source>
        <dbReference type="ARBA" id="ARBA00023065"/>
    </source>
</evidence>
<evidence type="ECO:0000313" key="16">
    <source>
        <dbReference type="Proteomes" id="UP000214596"/>
    </source>
</evidence>
<evidence type="ECO:0000313" key="15">
    <source>
        <dbReference type="EMBL" id="OXE31474.1"/>
    </source>
</evidence>
<keyword evidence="6" id="KW-0769">Symport</keyword>
<evidence type="ECO:0000256" key="11">
    <source>
        <dbReference type="ARBA" id="ARBA00023201"/>
    </source>
</evidence>
<evidence type="ECO:0000256" key="1">
    <source>
        <dbReference type="ARBA" id="ARBA00004651"/>
    </source>
</evidence>
<dbReference type="InterPro" id="IPR001734">
    <property type="entry name" value="Na/solute_symporter"/>
</dbReference>
<dbReference type="AlphaFoldDB" id="A0A227JAU4"/>
<evidence type="ECO:0000256" key="5">
    <source>
        <dbReference type="ARBA" id="ARBA00022692"/>
    </source>
</evidence>
<sequence>MLWWMVGATAFMTQFSAWTFTGAAGKAFNDGFAVLAVFVGNMVAYVFAYFYFARRFRQMRVDTPTEGVKRRFGNTNEQFFTWVIIPLSVINAGVWLNGLGVFASAVFNADIVTTIWVTGLAVLAISLLSGAWGVVASDFIQTLVVAVI</sequence>
<protein>
    <submittedName>
        <fullName evidence="15">Transporter</fullName>
    </submittedName>
</protein>
<accession>A0A227JAU4</accession>